<reference evidence="2 3" key="1">
    <citation type="submission" date="2018-02" db="EMBL/GenBank/DDBJ databases">
        <title>The genomes of Aspergillus section Nigri reveals drivers in fungal speciation.</title>
        <authorList>
            <consortium name="DOE Joint Genome Institute"/>
            <person name="Vesth T.C."/>
            <person name="Nybo J."/>
            <person name="Theobald S."/>
            <person name="Brandl J."/>
            <person name="Frisvad J.C."/>
            <person name="Nielsen K.F."/>
            <person name="Lyhne E.K."/>
            <person name="Kogle M.E."/>
            <person name="Kuo A."/>
            <person name="Riley R."/>
            <person name="Clum A."/>
            <person name="Nolan M."/>
            <person name="Lipzen A."/>
            <person name="Salamov A."/>
            <person name="Henrissat B."/>
            <person name="Wiebenga A."/>
            <person name="De vries R.P."/>
            <person name="Grigoriev I.V."/>
            <person name="Mortensen U.H."/>
            <person name="Andersen M.R."/>
            <person name="Baker S.E."/>
        </authorList>
    </citation>
    <scope>NUCLEOTIDE SEQUENCE [LARGE SCALE GENOMIC DNA]</scope>
    <source>
        <strain evidence="2 3">CBS 121057</strain>
    </source>
</reference>
<dbReference type="VEuPathDB" id="FungiDB:BO78DRAFT_28172"/>
<evidence type="ECO:0000313" key="3">
    <source>
        <dbReference type="Proteomes" id="UP000248423"/>
    </source>
</evidence>
<evidence type="ECO:0000313" key="2">
    <source>
        <dbReference type="EMBL" id="PYI00966.1"/>
    </source>
</evidence>
<gene>
    <name evidence="2" type="ORF">BO78DRAFT_28172</name>
</gene>
<keyword evidence="1" id="KW-0472">Membrane</keyword>
<dbReference type="Proteomes" id="UP000248423">
    <property type="component" value="Unassembled WGS sequence"/>
</dbReference>
<sequence>MLQKCRLPLHDIALATASALIYLGPKNWLSQQELMQPCEDDAVNSCPSSLIIMAFMYTDCTCIMNRPTINHQPFNPIYIYSTTHFFSVIPQVVRAMIPFSTFLVFFLLLRILSFAFVRIVIFPRSSC</sequence>
<accession>A0A319DTD8</accession>
<keyword evidence="1" id="KW-0812">Transmembrane</keyword>
<feature type="transmembrane region" description="Helical" evidence="1">
    <location>
        <begin position="95"/>
        <end position="121"/>
    </location>
</feature>
<protein>
    <submittedName>
        <fullName evidence="2">Uncharacterized protein</fullName>
    </submittedName>
</protein>
<evidence type="ECO:0000256" key="1">
    <source>
        <dbReference type="SAM" id="Phobius"/>
    </source>
</evidence>
<dbReference type="AlphaFoldDB" id="A0A319DTD8"/>
<keyword evidence="1" id="KW-1133">Transmembrane helix</keyword>
<keyword evidence="3" id="KW-1185">Reference proteome</keyword>
<organism evidence="2 3">
    <name type="scientific">Aspergillus sclerotiicarbonarius (strain CBS 121057 / IBT 28362)</name>
    <dbReference type="NCBI Taxonomy" id="1448318"/>
    <lineage>
        <taxon>Eukaryota</taxon>
        <taxon>Fungi</taxon>
        <taxon>Dikarya</taxon>
        <taxon>Ascomycota</taxon>
        <taxon>Pezizomycotina</taxon>
        <taxon>Eurotiomycetes</taxon>
        <taxon>Eurotiomycetidae</taxon>
        <taxon>Eurotiales</taxon>
        <taxon>Aspergillaceae</taxon>
        <taxon>Aspergillus</taxon>
        <taxon>Aspergillus subgen. Circumdati</taxon>
    </lineage>
</organism>
<name>A0A319DTD8_ASPSB</name>
<proteinExistence type="predicted"/>
<dbReference type="EMBL" id="KZ826429">
    <property type="protein sequence ID" value="PYI00966.1"/>
    <property type="molecule type" value="Genomic_DNA"/>
</dbReference>